<protein>
    <submittedName>
        <fullName evidence="1">Uncharacterized protein</fullName>
    </submittedName>
</protein>
<evidence type="ECO:0000313" key="1">
    <source>
        <dbReference type="EMBL" id="MQA54926.1"/>
    </source>
</evidence>
<dbReference type="EMBL" id="WHUV01000002">
    <property type="protein sequence ID" value="MQA54926.1"/>
    <property type="molecule type" value="Genomic_DNA"/>
</dbReference>
<comment type="caution">
    <text evidence="1">The sequence shown here is derived from an EMBL/GenBank/DDBJ whole genome shotgun (WGS) entry which is preliminary data.</text>
</comment>
<sequence length="137" mass="15654">MLFHDFVLGHIEVQVQGRAHDLHNFYQAEHIRYDVTSRTLALHFRRWPEPWVPPEEPEAIDLLFSGVSYFSADGRDCARGPEDDRCLHAIGVVPQDAATGEFYLSDDFPADHHLVIEFQSGLILRLQAEEARCSLLP</sequence>
<dbReference type="Proteomes" id="UP000486534">
    <property type="component" value="Unassembled WGS sequence"/>
</dbReference>
<proteinExistence type="predicted"/>
<organism evidence="1 2">
    <name type="scientific">Pseudomonas piscis</name>
    <dbReference type="NCBI Taxonomy" id="2614538"/>
    <lineage>
        <taxon>Bacteria</taxon>
        <taxon>Pseudomonadati</taxon>
        <taxon>Pseudomonadota</taxon>
        <taxon>Gammaproteobacteria</taxon>
        <taxon>Pseudomonadales</taxon>
        <taxon>Pseudomonadaceae</taxon>
        <taxon>Pseudomonas</taxon>
    </lineage>
</organism>
<evidence type="ECO:0000313" key="2">
    <source>
        <dbReference type="Proteomes" id="UP000486534"/>
    </source>
</evidence>
<gene>
    <name evidence="1" type="ORF">GDH07_16535</name>
</gene>
<dbReference type="RefSeq" id="WP_152898216.1">
    <property type="nucleotide sequence ID" value="NZ_WHUV01000002.1"/>
</dbReference>
<name>A0A7X1PMF1_9PSED</name>
<dbReference type="AlphaFoldDB" id="A0A7X1PMF1"/>
<reference evidence="1 2" key="1">
    <citation type="submission" date="2019-10" db="EMBL/GenBank/DDBJ databases">
        <title>Pseudomonas dajingensis sp. nov., isolated from the profound head ulcers of farmed Murray cod (Maccullochella peelii peelii).</title>
        <authorList>
            <person name="Liu Y."/>
        </authorList>
    </citation>
    <scope>NUCLEOTIDE SEQUENCE [LARGE SCALE GENOMIC DNA]</scope>
    <source>
        <strain evidence="1 2">MC042</strain>
    </source>
</reference>
<accession>A0A7X1PMF1</accession>